<feature type="compositionally biased region" description="Basic and acidic residues" evidence="2">
    <location>
        <begin position="141"/>
        <end position="152"/>
    </location>
</feature>
<dbReference type="Proteomes" id="UP000233524">
    <property type="component" value="Unassembled WGS sequence"/>
</dbReference>
<dbReference type="InterPro" id="IPR023398">
    <property type="entry name" value="TIF_eIF4e-like"/>
</dbReference>
<name>A0A2N3N6C8_9PEZI</name>
<dbReference type="Gene3D" id="3.30.760.10">
    <property type="entry name" value="RNA Cap, Translation Initiation Factor Eif4e"/>
    <property type="match status" value="1"/>
</dbReference>
<evidence type="ECO:0000313" key="3">
    <source>
        <dbReference type="EMBL" id="PKS07964.1"/>
    </source>
</evidence>
<feature type="compositionally biased region" description="Polar residues" evidence="2">
    <location>
        <begin position="371"/>
        <end position="386"/>
    </location>
</feature>
<gene>
    <name evidence="3" type="ORF">jhhlp_006576</name>
</gene>
<evidence type="ECO:0000313" key="4">
    <source>
        <dbReference type="Proteomes" id="UP000233524"/>
    </source>
</evidence>
<protein>
    <recommendedName>
        <fullName evidence="5">Translation initiation factor eIF4E3</fullName>
    </recommendedName>
</protein>
<dbReference type="STRING" id="41688.A0A2N3N6C8"/>
<dbReference type="InterPro" id="IPR019770">
    <property type="entry name" value="TIF_eIF_4E_CS"/>
</dbReference>
<dbReference type="InterPro" id="IPR001040">
    <property type="entry name" value="TIF_eIF_4E"/>
</dbReference>
<feature type="region of interest" description="Disordered" evidence="2">
    <location>
        <begin position="41"/>
        <end position="94"/>
    </location>
</feature>
<dbReference type="EMBL" id="NLAX01000701">
    <property type="protein sequence ID" value="PKS07964.1"/>
    <property type="molecule type" value="Genomic_DNA"/>
</dbReference>
<feature type="non-terminal residue" evidence="3">
    <location>
        <position position="1"/>
    </location>
</feature>
<keyword evidence="1" id="KW-0396">Initiation factor</keyword>
<dbReference type="SUPFAM" id="SSF55418">
    <property type="entry name" value="eIF4e-like"/>
    <property type="match status" value="1"/>
</dbReference>
<keyword evidence="1" id="KW-0648">Protein biosynthesis</keyword>
<keyword evidence="1" id="KW-0694">RNA-binding</keyword>
<evidence type="ECO:0000256" key="2">
    <source>
        <dbReference type="SAM" id="MobiDB-lite"/>
    </source>
</evidence>
<feature type="compositionally biased region" description="Low complexity" evidence="2">
    <location>
        <begin position="41"/>
        <end position="52"/>
    </location>
</feature>
<sequence length="386" mass="42230">DLVTTRVGYTSKPHFYCPTFSCVPDVFMDNLWTRRTVSNSKLSLSTPNSSSNGAGDSNTRTTPFSKRSGNDAPSFGKSTNSATTPGAGGVTPSPGAAAFGLGSGAFASFSVGSGKTPKSPGNPFDFAMGQIGAKPVGPDKPSGKEAAGKADSKTPSVGSISEKKTGTALAPVPHPLMNKWVFWWRPPISKSQGFIDYEKTLRAMCHCTTVEEFFEVYSHLKHPSKLPTMSEYHFFKFGIRPIWEDDVNKKGGKWVVRLKKGVVDRYWEDLILALIGEQFGDAGEEVCGAVASVRNGEDIISIWTRNDGGRVIKIRETMKHILNLPPNTRVEFKSHDSAIQQRTAIEESRQNKGSHHHHHNDKRHQNHQNKTSGATDESQRQTQQAS</sequence>
<dbReference type="FunFam" id="3.30.760.10:FF:000015">
    <property type="entry name" value="Translation initiation factor eIF4E3, putative"/>
    <property type="match status" value="1"/>
</dbReference>
<comment type="similarity">
    <text evidence="1">Belongs to the eukaryotic initiation factor 4E family.</text>
</comment>
<accession>A0A2N3N6C8</accession>
<feature type="region of interest" description="Disordered" evidence="2">
    <location>
        <begin position="346"/>
        <end position="386"/>
    </location>
</feature>
<reference evidence="3 4" key="1">
    <citation type="journal article" date="2017" name="G3 (Bethesda)">
        <title>First Draft Genome Sequence of the Pathogenic Fungus Lomentospora prolificans (Formerly Scedosporium prolificans).</title>
        <authorList>
            <person name="Luo R."/>
            <person name="Zimin A."/>
            <person name="Workman R."/>
            <person name="Fan Y."/>
            <person name="Pertea G."/>
            <person name="Grossman N."/>
            <person name="Wear M.P."/>
            <person name="Jia B."/>
            <person name="Miller H."/>
            <person name="Casadevall A."/>
            <person name="Timp W."/>
            <person name="Zhang S.X."/>
            <person name="Salzberg S.L."/>
        </authorList>
    </citation>
    <scope>NUCLEOTIDE SEQUENCE [LARGE SCALE GENOMIC DNA]</scope>
    <source>
        <strain evidence="3 4">JHH-5317</strain>
    </source>
</reference>
<dbReference type="Pfam" id="PF01652">
    <property type="entry name" value="IF4E"/>
    <property type="match status" value="1"/>
</dbReference>
<dbReference type="GO" id="GO:0000340">
    <property type="term" value="F:RNA 7-methylguanosine cap binding"/>
    <property type="evidence" value="ECO:0007669"/>
    <property type="project" value="TreeGrafter"/>
</dbReference>
<dbReference type="AlphaFoldDB" id="A0A2N3N6C8"/>
<feature type="region of interest" description="Disordered" evidence="2">
    <location>
        <begin position="113"/>
        <end position="164"/>
    </location>
</feature>
<dbReference type="OrthoDB" id="590761at2759"/>
<feature type="compositionally biased region" description="Basic residues" evidence="2">
    <location>
        <begin position="352"/>
        <end position="367"/>
    </location>
</feature>
<comment type="caution">
    <text evidence="3">The sequence shown here is derived from an EMBL/GenBank/DDBJ whole genome shotgun (WGS) entry which is preliminary data.</text>
</comment>
<dbReference type="InParanoid" id="A0A2N3N6C8"/>
<keyword evidence="4" id="KW-1185">Reference proteome</keyword>
<organism evidence="3 4">
    <name type="scientific">Lomentospora prolificans</name>
    <dbReference type="NCBI Taxonomy" id="41688"/>
    <lineage>
        <taxon>Eukaryota</taxon>
        <taxon>Fungi</taxon>
        <taxon>Dikarya</taxon>
        <taxon>Ascomycota</taxon>
        <taxon>Pezizomycotina</taxon>
        <taxon>Sordariomycetes</taxon>
        <taxon>Hypocreomycetidae</taxon>
        <taxon>Microascales</taxon>
        <taxon>Microascaceae</taxon>
        <taxon>Lomentospora</taxon>
    </lineage>
</organism>
<evidence type="ECO:0008006" key="5">
    <source>
        <dbReference type="Google" id="ProtNLM"/>
    </source>
</evidence>
<dbReference type="VEuPathDB" id="FungiDB:jhhlp_006576"/>
<dbReference type="PANTHER" id="PTHR11960:SF18">
    <property type="entry name" value="EUKARYOTIC TRANSLATION INITIATION FACTOR 4E HOMOLOGOUS PROTEIN, ISOFORM B"/>
    <property type="match status" value="1"/>
</dbReference>
<feature type="compositionally biased region" description="Polar residues" evidence="2">
    <location>
        <begin position="53"/>
        <end position="67"/>
    </location>
</feature>
<dbReference type="GO" id="GO:0003743">
    <property type="term" value="F:translation initiation factor activity"/>
    <property type="evidence" value="ECO:0007669"/>
    <property type="project" value="UniProtKB-KW"/>
</dbReference>
<proteinExistence type="inferred from homology"/>
<dbReference type="PANTHER" id="PTHR11960">
    <property type="entry name" value="EUKARYOTIC TRANSLATION INITIATION FACTOR 4E RELATED"/>
    <property type="match status" value="1"/>
</dbReference>
<evidence type="ECO:0000256" key="1">
    <source>
        <dbReference type="RuleBase" id="RU004374"/>
    </source>
</evidence>
<dbReference type="GO" id="GO:0016281">
    <property type="term" value="C:eukaryotic translation initiation factor 4F complex"/>
    <property type="evidence" value="ECO:0007669"/>
    <property type="project" value="TreeGrafter"/>
</dbReference>
<dbReference type="PROSITE" id="PS00813">
    <property type="entry name" value="IF4E"/>
    <property type="match status" value="1"/>
</dbReference>